<dbReference type="Proteomes" id="UP000199103">
    <property type="component" value="Chromosome I"/>
</dbReference>
<evidence type="ECO:0000313" key="2">
    <source>
        <dbReference type="Proteomes" id="UP000199103"/>
    </source>
</evidence>
<protein>
    <recommendedName>
        <fullName evidence="3">GAF domain-containing protein</fullName>
    </recommendedName>
</protein>
<keyword evidence="2" id="KW-1185">Reference proteome</keyword>
<proteinExistence type="predicted"/>
<dbReference type="RefSeq" id="WP_157683149.1">
    <property type="nucleotide sequence ID" value="NZ_LT629772.1"/>
</dbReference>
<evidence type="ECO:0000313" key="1">
    <source>
        <dbReference type="EMBL" id="SDR93248.1"/>
    </source>
</evidence>
<dbReference type="Gene3D" id="3.30.450.40">
    <property type="match status" value="1"/>
</dbReference>
<dbReference type="EMBL" id="LT629772">
    <property type="protein sequence ID" value="SDR93248.1"/>
    <property type="molecule type" value="Genomic_DNA"/>
</dbReference>
<evidence type="ECO:0008006" key="3">
    <source>
        <dbReference type="Google" id="ProtNLM"/>
    </source>
</evidence>
<dbReference type="SUPFAM" id="SSF55781">
    <property type="entry name" value="GAF domain-like"/>
    <property type="match status" value="1"/>
</dbReference>
<dbReference type="OrthoDB" id="3688893at2"/>
<accession>A0A1H1N2Y8</accession>
<dbReference type="InterPro" id="IPR029016">
    <property type="entry name" value="GAF-like_dom_sf"/>
</dbReference>
<sequence>MSTVSHEEFVDQLRAVLRNSSSDDPQPTLARIASFTRRAVGADAAGFSVLAPDGRLLTVGESDRLVITTDAMQDQLREGPGIDLTSATCSGTTDSRDLLTERRWPRWAPLAAHLGFRSLLSVIVPAGDLGQSALFTVYGKQVRQFVGTDVTTIRLVAAPARAALGSVQRESRPTGLPT</sequence>
<gene>
    <name evidence="1" type="ORF">SAMN04489812_0355</name>
</gene>
<dbReference type="AlphaFoldDB" id="A0A1H1N2Y8"/>
<dbReference type="STRING" id="630515.SAMN04489812_0355"/>
<organism evidence="1 2">
    <name type="scientific">Microlunatus soli</name>
    <dbReference type="NCBI Taxonomy" id="630515"/>
    <lineage>
        <taxon>Bacteria</taxon>
        <taxon>Bacillati</taxon>
        <taxon>Actinomycetota</taxon>
        <taxon>Actinomycetes</taxon>
        <taxon>Propionibacteriales</taxon>
        <taxon>Propionibacteriaceae</taxon>
        <taxon>Microlunatus</taxon>
    </lineage>
</organism>
<reference evidence="1 2" key="1">
    <citation type="submission" date="2016-10" db="EMBL/GenBank/DDBJ databases">
        <authorList>
            <person name="de Groot N.N."/>
        </authorList>
    </citation>
    <scope>NUCLEOTIDE SEQUENCE [LARGE SCALE GENOMIC DNA]</scope>
    <source>
        <strain evidence="1 2">DSM 21800</strain>
    </source>
</reference>
<name>A0A1H1N2Y8_9ACTN</name>